<name>A0A1N6LXP0_BABMR</name>
<feature type="domain" description="EF-hand" evidence="3">
    <location>
        <begin position="35"/>
        <end position="70"/>
    </location>
</feature>
<evidence type="ECO:0000313" key="4">
    <source>
        <dbReference type="EMBL" id="SIO73631.1"/>
    </source>
</evidence>
<feature type="domain" description="EF-hand" evidence="3">
    <location>
        <begin position="71"/>
        <end position="106"/>
    </location>
</feature>
<dbReference type="VEuPathDB" id="PiroplasmaDB:BmR1_04g06170"/>
<dbReference type="Pfam" id="PF13202">
    <property type="entry name" value="EF-hand_5"/>
    <property type="match status" value="1"/>
</dbReference>
<dbReference type="AlphaFoldDB" id="A0A1N6LXP0"/>
<dbReference type="PANTHER" id="PTHR10827">
    <property type="entry name" value="RETICULOCALBIN"/>
    <property type="match status" value="1"/>
</dbReference>
<reference evidence="4 5" key="2">
    <citation type="journal article" date="2013" name="PLoS ONE">
        <title>Whole genome mapping and re-organization of the nuclear and mitochondrial genomes of Babesia microti isolates.</title>
        <authorList>
            <person name="Cornillot E."/>
            <person name="Dassouli A."/>
            <person name="Garg A."/>
            <person name="Pachikara N."/>
            <person name="Randazzo S."/>
            <person name="Depoix D."/>
            <person name="Carcy B."/>
            <person name="Delbecq S."/>
            <person name="Frutos R."/>
            <person name="Silva J.C."/>
            <person name="Sutton R."/>
            <person name="Krause P.J."/>
            <person name="Mamoun C.B."/>
        </authorList>
    </citation>
    <scope>NUCLEOTIDE SEQUENCE [LARGE SCALE GENOMIC DNA]</scope>
    <source>
        <strain evidence="4 5">RI</strain>
    </source>
</reference>
<keyword evidence="5" id="KW-1185">Reference proteome</keyword>
<evidence type="ECO:0000313" key="5">
    <source>
        <dbReference type="Proteomes" id="UP000002899"/>
    </source>
</evidence>
<keyword evidence="2" id="KW-0732">Signal</keyword>
<dbReference type="SUPFAM" id="SSF47473">
    <property type="entry name" value="EF-hand"/>
    <property type="match status" value="2"/>
</dbReference>
<accession>A0A1N6LXP0</accession>
<dbReference type="GeneID" id="24425878"/>
<feature type="domain" description="EF-hand" evidence="3">
    <location>
        <begin position="111"/>
        <end position="146"/>
    </location>
</feature>
<dbReference type="InterPro" id="IPR011992">
    <property type="entry name" value="EF-hand-dom_pair"/>
</dbReference>
<dbReference type="Gene3D" id="1.10.238.10">
    <property type="entry name" value="EF-hand"/>
    <property type="match status" value="2"/>
</dbReference>
<reference evidence="4 5" key="1">
    <citation type="journal article" date="2012" name="Nucleic Acids Res.">
        <title>Sequencing of the smallest Apicomplexan genome from the human pathogen Babesia microti.</title>
        <authorList>
            <person name="Cornillot E."/>
            <person name="Hadj-Kaddour K."/>
            <person name="Dassouli A."/>
            <person name="Noel B."/>
            <person name="Ranwez V."/>
            <person name="Vacherie B."/>
            <person name="Augagneur Y."/>
            <person name="Bres V."/>
            <person name="Duclos A."/>
            <person name="Randazzo S."/>
            <person name="Carcy B."/>
            <person name="Debierre-Grockiego F."/>
            <person name="Delbecq S."/>
            <person name="Moubri-Menage K."/>
            <person name="Shams-Eldin H."/>
            <person name="Usmani-Brown S."/>
            <person name="Bringaud F."/>
            <person name="Wincker P."/>
            <person name="Vivares C.P."/>
            <person name="Schwarz R.T."/>
            <person name="Schetters T.P."/>
            <person name="Krause P.J."/>
            <person name="Gorenflot A."/>
            <person name="Berry V."/>
            <person name="Barbe V."/>
            <person name="Ben Mamoun C."/>
        </authorList>
    </citation>
    <scope>NUCLEOTIDE SEQUENCE [LARGE SCALE GENOMIC DNA]</scope>
    <source>
        <strain evidence="4 5">RI</strain>
    </source>
</reference>
<dbReference type="InterPro" id="IPR002048">
    <property type="entry name" value="EF_hand_dom"/>
</dbReference>
<evidence type="ECO:0000259" key="3">
    <source>
        <dbReference type="PROSITE" id="PS50222"/>
    </source>
</evidence>
<sequence length="282" mass="32228">MKLSIRLVYLFITLQLLVYVKAKNIAESLDISQEELTKRCDKLFELIDKNKDGILDHNEVVDHYDKINLILTEKQIHSELVQIDINGDGVVSFDELHNTLVNSSPEINGSKYVDSLKKRFKAADKDESGTLDSAELSLLINPGKDEVLMEIDVQEVFENHDIDKDGKITLEEFKETSGQDFASSESEFSFFDTDGNGYLDENEIRQIYDNEAADSIENLEEFFSIFGEKSITKKLWDENMDDVAISPITDFGEVIRHPQDYRLDIGENKNENDVDTEIKAEL</sequence>
<dbReference type="Proteomes" id="UP000002899">
    <property type="component" value="Chromosome IV"/>
</dbReference>
<feature type="domain" description="EF-hand" evidence="3">
    <location>
        <begin position="148"/>
        <end position="183"/>
    </location>
</feature>
<dbReference type="PROSITE" id="PS00018">
    <property type="entry name" value="EF_HAND_1"/>
    <property type="match status" value="5"/>
</dbReference>
<dbReference type="InterPro" id="IPR018247">
    <property type="entry name" value="EF_Hand_1_Ca_BS"/>
</dbReference>
<dbReference type="PROSITE" id="PS50222">
    <property type="entry name" value="EF_HAND_2"/>
    <property type="match status" value="5"/>
</dbReference>
<dbReference type="OrthoDB" id="26525at2759"/>
<proteinExistence type="predicted"/>
<dbReference type="RefSeq" id="XP_021337710.1">
    <property type="nucleotide sequence ID" value="XM_021482482.1"/>
</dbReference>
<organism evidence="4 5">
    <name type="scientific">Babesia microti (strain RI)</name>
    <dbReference type="NCBI Taxonomy" id="1133968"/>
    <lineage>
        <taxon>Eukaryota</taxon>
        <taxon>Sar</taxon>
        <taxon>Alveolata</taxon>
        <taxon>Apicomplexa</taxon>
        <taxon>Aconoidasida</taxon>
        <taxon>Piroplasmida</taxon>
        <taxon>Babesiidae</taxon>
        <taxon>Babesia</taxon>
    </lineage>
</organism>
<dbReference type="SMART" id="SM00054">
    <property type="entry name" value="EFh"/>
    <property type="match status" value="5"/>
</dbReference>
<dbReference type="GO" id="GO:0005509">
    <property type="term" value="F:calcium ion binding"/>
    <property type="evidence" value="ECO:0007669"/>
    <property type="project" value="InterPro"/>
</dbReference>
<feature type="domain" description="EF-hand" evidence="3">
    <location>
        <begin position="188"/>
        <end position="214"/>
    </location>
</feature>
<dbReference type="Pfam" id="PF13499">
    <property type="entry name" value="EF-hand_7"/>
    <property type="match status" value="2"/>
</dbReference>
<dbReference type="KEGG" id="bmic:BmR1_04g06170"/>
<feature type="chain" id="PRO_5012658676" evidence="2">
    <location>
        <begin position="23"/>
        <end position="282"/>
    </location>
</feature>
<evidence type="ECO:0000256" key="1">
    <source>
        <dbReference type="ARBA" id="ARBA00022837"/>
    </source>
</evidence>
<feature type="signal peptide" evidence="2">
    <location>
        <begin position="1"/>
        <end position="22"/>
    </location>
</feature>
<keyword evidence="1" id="KW-0106">Calcium</keyword>
<protein>
    <submittedName>
        <fullName evidence="4">Endoplasmic reticulum-resident calcium binding protein (ERC)</fullName>
    </submittedName>
</protein>
<evidence type="ECO:0000256" key="2">
    <source>
        <dbReference type="SAM" id="SignalP"/>
    </source>
</evidence>
<reference evidence="4 5" key="3">
    <citation type="journal article" date="2016" name="Sci. Rep.">
        <title>Genome-wide diversity and gene expression profiling of Babesia microti isolates identify polymorphic genes that mediate host-pathogen interactions.</title>
        <authorList>
            <person name="Silva J.C."/>
            <person name="Cornillot E."/>
            <person name="McCracken C."/>
            <person name="Usmani-Brown S."/>
            <person name="Dwivedi A."/>
            <person name="Ifeonu O.O."/>
            <person name="Crabtree J."/>
            <person name="Gotia H.T."/>
            <person name="Virji A.Z."/>
            <person name="Reynes C."/>
            <person name="Colinge J."/>
            <person name="Kumar V."/>
            <person name="Lawres L."/>
            <person name="Pazzi J.E."/>
            <person name="Pablo J.V."/>
            <person name="Hung C."/>
            <person name="Brancato J."/>
            <person name="Kumari P."/>
            <person name="Orvis J."/>
            <person name="Tretina K."/>
            <person name="Chibucos M."/>
            <person name="Ott S."/>
            <person name="Sadzewicz L."/>
            <person name="Sengamalay N."/>
            <person name="Shetty A.C."/>
            <person name="Su Q."/>
            <person name="Tallon L."/>
            <person name="Fraser C.M."/>
            <person name="Frutos R."/>
            <person name="Molina D.M."/>
            <person name="Krause P.J."/>
            <person name="Ben Mamoun C."/>
        </authorList>
    </citation>
    <scope>NUCLEOTIDE SEQUENCE [LARGE SCALE GENOMIC DNA]</scope>
    <source>
        <strain evidence="4 5">RI</strain>
    </source>
</reference>
<dbReference type="EMBL" id="LN871599">
    <property type="protein sequence ID" value="SIO73631.1"/>
    <property type="molecule type" value="Genomic_DNA"/>
</dbReference>
<dbReference type="PANTHER" id="PTHR10827:SF85">
    <property type="entry name" value="CALCIUM-BINDING PROTEIN"/>
    <property type="match status" value="1"/>
</dbReference>